<dbReference type="PATRIC" id="fig|1423808.3.peg.644"/>
<dbReference type="InterPro" id="IPR029017">
    <property type="entry name" value="Enolase-like_N"/>
</dbReference>
<feature type="binding site" evidence="6">
    <location>
        <position position="215"/>
    </location>
    <ligand>
        <name>Mg(2+)</name>
        <dbReference type="ChEBI" id="CHEBI:18420"/>
    </ligand>
</feature>
<dbReference type="InterPro" id="IPR013342">
    <property type="entry name" value="Mandelate_racemase_C"/>
</dbReference>
<dbReference type="CDD" id="cd03319">
    <property type="entry name" value="L-Ala-DL-Glu_epimerase"/>
    <property type="match status" value="1"/>
</dbReference>
<dbReference type="Proteomes" id="UP000051581">
    <property type="component" value="Unassembled WGS sequence"/>
</dbReference>
<keyword evidence="2 6" id="KW-0479">Metal-binding</keyword>
<dbReference type="Gene3D" id="3.20.20.120">
    <property type="entry name" value="Enolase-like C-terminal domain"/>
    <property type="match status" value="1"/>
</dbReference>
<keyword evidence="10" id="KW-1185">Reference proteome</keyword>
<dbReference type="SUPFAM" id="SSF54826">
    <property type="entry name" value="Enolase N-terminal domain-like"/>
    <property type="match status" value="1"/>
</dbReference>
<dbReference type="FunFam" id="3.30.390.10:FF:000009">
    <property type="entry name" value="Hydrophobic dipeptide epimerase"/>
    <property type="match status" value="1"/>
</dbReference>
<gene>
    <name evidence="9" type="ORF">FD17_GL000639</name>
</gene>
<dbReference type="Gene3D" id="3.30.390.10">
    <property type="entry name" value="Enolase-like, N-terminal domain"/>
    <property type="match status" value="1"/>
</dbReference>
<dbReference type="EC" id="5.1.1.-" evidence="7"/>
<reference evidence="9 10" key="1">
    <citation type="journal article" date="2015" name="Genome Announc.">
        <title>Expanding the biotechnology potential of lactobacilli through comparative genomics of 213 strains and associated genera.</title>
        <authorList>
            <person name="Sun Z."/>
            <person name="Harris H.M."/>
            <person name="McCann A."/>
            <person name="Guo C."/>
            <person name="Argimon S."/>
            <person name="Zhang W."/>
            <person name="Yang X."/>
            <person name="Jeffery I.B."/>
            <person name="Cooney J.C."/>
            <person name="Kagawa T.F."/>
            <person name="Liu W."/>
            <person name="Song Y."/>
            <person name="Salvetti E."/>
            <person name="Wrobel A."/>
            <person name="Rasinkangas P."/>
            <person name="Parkhill J."/>
            <person name="Rea M.C."/>
            <person name="O'Sullivan O."/>
            <person name="Ritari J."/>
            <person name="Douillard F.P."/>
            <person name="Paul Ross R."/>
            <person name="Yang R."/>
            <person name="Briner A.E."/>
            <person name="Felis G.E."/>
            <person name="de Vos W.M."/>
            <person name="Barrangou R."/>
            <person name="Klaenhammer T.R."/>
            <person name="Caufield P.W."/>
            <person name="Cui Y."/>
            <person name="Zhang H."/>
            <person name="O'Toole P.W."/>
        </authorList>
    </citation>
    <scope>NUCLEOTIDE SEQUENCE [LARGE SCALE GENOMIC DNA]</scope>
    <source>
        <strain evidence="9 10">DSM 19904</strain>
    </source>
</reference>
<protein>
    <recommendedName>
        <fullName evidence="7">Dipeptide epimerase</fullName>
        <ecNumber evidence="7">5.1.1.-</ecNumber>
    </recommendedName>
</protein>
<comment type="caution">
    <text evidence="9">The sequence shown here is derived from an EMBL/GenBank/DDBJ whole genome shotgun (WGS) entry which is preliminary data.</text>
</comment>
<name>A0A0R1KXJ0_9LACO</name>
<keyword evidence="4 7" id="KW-0413">Isomerase</keyword>
<feature type="binding site" evidence="6">
    <location>
        <position position="240"/>
    </location>
    <ligand>
        <name>Mg(2+)</name>
        <dbReference type="ChEBI" id="CHEBI:18420"/>
    </ligand>
</feature>
<dbReference type="Pfam" id="PF02746">
    <property type="entry name" value="MR_MLE_N"/>
    <property type="match status" value="1"/>
</dbReference>
<comment type="cofactor">
    <cofactor evidence="6 7">
        <name>Mg(2+)</name>
        <dbReference type="ChEBI" id="CHEBI:18420"/>
    </cofactor>
    <text evidence="6 7">Binds 1 Mg(2+) ion per subunit.</text>
</comment>
<evidence type="ECO:0000256" key="3">
    <source>
        <dbReference type="ARBA" id="ARBA00022842"/>
    </source>
</evidence>
<dbReference type="InterPro" id="IPR013341">
    <property type="entry name" value="Mandelate_racemase_N_dom"/>
</dbReference>
<dbReference type="AlphaFoldDB" id="A0A0R1KXJ0"/>
<evidence type="ECO:0000313" key="9">
    <source>
        <dbReference type="EMBL" id="KRK87992.1"/>
    </source>
</evidence>
<dbReference type="SFLD" id="SFLDG00180">
    <property type="entry name" value="muconate_cycloisomerase"/>
    <property type="match status" value="1"/>
</dbReference>
<dbReference type="GO" id="GO:0000287">
    <property type="term" value="F:magnesium ion binding"/>
    <property type="evidence" value="ECO:0007669"/>
    <property type="project" value="UniProtKB-ARBA"/>
</dbReference>
<dbReference type="InterPro" id="IPR029065">
    <property type="entry name" value="Enolase_C-like"/>
</dbReference>
<evidence type="ECO:0000256" key="1">
    <source>
        <dbReference type="ARBA" id="ARBA00008031"/>
    </source>
</evidence>
<dbReference type="InterPro" id="IPR034603">
    <property type="entry name" value="Dipeptide_epimerase"/>
</dbReference>
<evidence type="ECO:0000256" key="7">
    <source>
        <dbReference type="RuleBase" id="RU366006"/>
    </source>
</evidence>
<evidence type="ECO:0000256" key="4">
    <source>
        <dbReference type="ARBA" id="ARBA00023235"/>
    </source>
</evidence>
<keyword evidence="3 6" id="KW-0460">Magnesium</keyword>
<dbReference type="GO" id="GO:0006518">
    <property type="term" value="P:peptide metabolic process"/>
    <property type="evidence" value="ECO:0007669"/>
    <property type="project" value="UniProtKB-ARBA"/>
</dbReference>
<evidence type="ECO:0000259" key="8">
    <source>
        <dbReference type="SMART" id="SM00922"/>
    </source>
</evidence>
<evidence type="ECO:0000256" key="6">
    <source>
        <dbReference type="PIRSR" id="PIRSR634603-3"/>
    </source>
</evidence>
<organism evidence="9 10">
    <name type="scientific">Lentilactobacillus sunkii DSM 19904</name>
    <dbReference type="NCBI Taxonomy" id="1423808"/>
    <lineage>
        <taxon>Bacteria</taxon>
        <taxon>Bacillati</taxon>
        <taxon>Bacillota</taxon>
        <taxon>Bacilli</taxon>
        <taxon>Lactobacillales</taxon>
        <taxon>Lactobacillaceae</taxon>
        <taxon>Lentilactobacillus</taxon>
    </lineage>
</organism>
<feature type="domain" description="Mandelate racemase/muconate lactonizing enzyme C-terminal" evidence="8">
    <location>
        <begin position="140"/>
        <end position="236"/>
    </location>
</feature>
<dbReference type="SFLD" id="SFLDF00009">
    <property type="entry name" value="o-succinylbenzoate_synthase"/>
    <property type="match status" value="1"/>
</dbReference>
<dbReference type="OrthoDB" id="9775391at2"/>
<dbReference type="PANTHER" id="PTHR48073:SF2">
    <property type="entry name" value="O-SUCCINYLBENZOATE SYNTHASE"/>
    <property type="match status" value="1"/>
</dbReference>
<dbReference type="EMBL" id="AZEA01000013">
    <property type="protein sequence ID" value="KRK87992.1"/>
    <property type="molecule type" value="Genomic_DNA"/>
</dbReference>
<feature type="binding site" evidence="6">
    <location>
        <position position="189"/>
    </location>
    <ligand>
        <name>Mg(2+)</name>
        <dbReference type="ChEBI" id="CHEBI:18420"/>
    </ligand>
</feature>
<evidence type="ECO:0000313" key="10">
    <source>
        <dbReference type="Proteomes" id="UP000051581"/>
    </source>
</evidence>
<dbReference type="Pfam" id="PF13378">
    <property type="entry name" value="MR_MLE_C"/>
    <property type="match status" value="1"/>
</dbReference>
<comment type="similarity">
    <text evidence="1 7">Belongs to the mandelate racemase/muconate lactonizing enzyme family.</text>
</comment>
<feature type="active site" description="Proton acceptor; specific for (S)-substrate epimerization" evidence="5">
    <location>
        <position position="264"/>
    </location>
</feature>
<dbReference type="PANTHER" id="PTHR48073">
    <property type="entry name" value="O-SUCCINYLBENZOATE SYNTHASE-RELATED"/>
    <property type="match status" value="1"/>
</dbReference>
<dbReference type="SUPFAM" id="SSF51604">
    <property type="entry name" value="Enolase C-terminal domain-like"/>
    <property type="match status" value="1"/>
</dbReference>
<dbReference type="SMART" id="SM00922">
    <property type="entry name" value="MR_MLE"/>
    <property type="match status" value="1"/>
</dbReference>
<proteinExistence type="inferred from homology"/>
<accession>A0A0R1KXJ0</accession>
<dbReference type="InterPro" id="IPR036849">
    <property type="entry name" value="Enolase-like_C_sf"/>
</dbReference>
<dbReference type="RefSeq" id="WP_057825522.1">
    <property type="nucleotide sequence ID" value="NZ_AZEA01000013.1"/>
</dbReference>
<sequence length="355" mass="38659">MHIKDIVSKKVSNQFTHPIKVTFGEMTSTESLIIKVVTDAGLIGYGEVCPFEPVTGESIQTEEVALDILTDILIGQDPLCIEQVHHLMDDKIVGHTALKAGIDIAMYDLLGKASDLPIYKLLGGVSNQVRSDVTIAIDTPEKMAQEATDYLAQGFTQLKVKTGIDQATDEAAIRQILDAVGDKATVKIDANQGWTAKQTIRILNEFRNTQLDIVEQPLPYWQHEENQLIRSNITQDLMLDESVHSPSDAYNVISNGEADMVNIKLMKSSGLFGAEGINKVVESAGVPCMIGCMAESRLGICAAAHFAAAHRNVAYCDLDSYLMFKESDWLKGGFTSEGGLLTLSDQPGLGMEVDL</sequence>
<dbReference type="GO" id="GO:0016855">
    <property type="term" value="F:racemase and epimerase activity, acting on amino acids and derivatives"/>
    <property type="evidence" value="ECO:0007669"/>
    <property type="project" value="UniProtKB-UniRule"/>
</dbReference>
<evidence type="ECO:0000256" key="2">
    <source>
        <dbReference type="ARBA" id="ARBA00022723"/>
    </source>
</evidence>
<feature type="active site" description="Proton acceptor; specific for (R)-substrate epimerization" evidence="5">
    <location>
        <position position="161"/>
    </location>
</feature>
<evidence type="ECO:0000256" key="5">
    <source>
        <dbReference type="PIRSR" id="PIRSR634603-1"/>
    </source>
</evidence>
<dbReference type="SFLD" id="SFLDS00001">
    <property type="entry name" value="Enolase"/>
    <property type="match status" value="1"/>
</dbReference>